<comment type="caution">
    <text evidence="13">The sequence shown here is derived from an EMBL/GenBank/DDBJ whole genome shotgun (WGS) entry which is preliminary data.</text>
</comment>
<evidence type="ECO:0000256" key="5">
    <source>
        <dbReference type="ARBA" id="ARBA00022746"/>
    </source>
</evidence>
<evidence type="ECO:0000256" key="11">
    <source>
        <dbReference type="SAM" id="Phobius"/>
    </source>
</evidence>
<evidence type="ECO:0000256" key="7">
    <source>
        <dbReference type="ARBA" id="ARBA00037281"/>
    </source>
</evidence>
<evidence type="ECO:0000256" key="1">
    <source>
        <dbReference type="ARBA" id="ARBA00004236"/>
    </source>
</evidence>
<evidence type="ECO:0000256" key="10">
    <source>
        <dbReference type="ARBA" id="ARBA00040345"/>
    </source>
</evidence>
<keyword evidence="11" id="KW-1133">Transmembrane helix</keyword>
<dbReference type="GO" id="GO:0016787">
    <property type="term" value="F:hydrolase activity"/>
    <property type="evidence" value="ECO:0007669"/>
    <property type="project" value="UniProtKB-KW"/>
</dbReference>
<keyword evidence="14" id="KW-1185">Reference proteome</keyword>
<keyword evidence="4" id="KW-0808">Transferase</keyword>
<keyword evidence="6 11" id="KW-0472">Membrane</keyword>
<dbReference type="PANTHER" id="PTHR43646:SF2">
    <property type="entry name" value="GLYCOSYLTRANSFERASE 2-LIKE DOMAIN-CONTAINING PROTEIN"/>
    <property type="match status" value="1"/>
</dbReference>
<dbReference type="InterPro" id="IPR001173">
    <property type="entry name" value="Glyco_trans_2-like"/>
</dbReference>
<protein>
    <recommendedName>
        <fullName evidence="10">4,4'-diaponeurosporenoate glycosyltransferase</fullName>
    </recommendedName>
</protein>
<dbReference type="GO" id="GO:0016117">
    <property type="term" value="P:carotenoid biosynthetic process"/>
    <property type="evidence" value="ECO:0007669"/>
    <property type="project" value="UniProtKB-KW"/>
</dbReference>
<comment type="subcellular location">
    <subcellularLocation>
        <location evidence="1">Cell membrane</location>
    </subcellularLocation>
</comment>
<dbReference type="SUPFAM" id="SSF53448">
    <property type="entry name" value="Nucleotide-diphospho-sugar transferases"/>
    <property type="match status" value="1"/>
</dbReference>
<comment type="pathway">
    <text evidence="8">Carotenoid biosynthesis; staphyloxanthin biosynthesis; staphyloxanthin from farnesyl diphosphate: step 4/5.</text>
</comment>
<accession>A0A917WYC7</accession>
<keyword evidence="2" id="KW-1003">Cell membrane</keyword>
<keyword evidence="11" id="KW-0812">Transmembrane</keyword>
<evidence type="ECO:0000256" key="3">
    <source>
        <dbReference type="ARBA" id="ARBA00022676"/>
    </source>
</evidence>
<evidence type="ECO:0000313" key="13">
    <source>
        <dbReference type="EMBL" id="GGM40758.1"/>
    </source>
</evidence>
<evidence type="ECO:0000256" key="6">
    <source>
        <dbReference type="ARBA" id="ARBA00023136"/>
    </source>
</evidence>
<keyword evidence="3" id="KW-0328">Glycosyltransferase</keyword>
<gene>
    <name evidence="13" type="ORF">GCM10011351_28710</name>
</gene>
<keyword evidence="13" id="KW-0378">Hydrolase</keyword>
<comment type="function">
    <text evidence="7">Catalyzes the glycosylation of 4,4'-diaponeurosporenoate, i.e. the esterification of glucose at the C1'' position with the carboxyl group of 4,4'-diaponeurosporenic acid, to form glycosyl-4,4'-diaponeurosporenoate. This is a step in the biosynthesis of staphyloxanthin, an orange pigment present in most staphylococci strains.</text>
</comment>
<comment type="similarity">
    <text evidence="9">Belongs to the glycosyltransferase 2 family. CrtQ subfamily.</text>
</comment>
<reference evidence="13" key="1">
    <citation type="journal article" date="2014" name="Int. J. Syst. Evol. Microbiol.">
        <title>Complete genome sequence of Corynebacterium casei LMG S-19264T (=DSM 44701T), isolated from a smear-ripened cheese.</title>
        <authorList>
            <consortium name="US DOE Joint Genome Institute (JGI-PGF)"/>
            <person name="Walter F."/>
            <person name="Albersmeier A."/>
            <person name="Kalinowski J."/>
            <person name="Ruckert C."/>
        </authorList>
    </citation>
    <scope>NUCLEOTIDE SEQUENCE</scope>
    <source>
        <strain evidence="13">CGMCC 1.6333</strain>
    </source>
</reference>
<organism evidence="13 14">
    <name type="scientific">Paraliobacillus quinghaiensis</name>
    <dbReference type="NCBI Taxonomy" id="470815"/>
    <lineage>
        <taxon>Bacteria</taxon>
        <taxon>Bacillati</taxon>
        <taxon>Bacillota</taxon>
        <taxon>Bacilli</taxon>
        <taxon>Bacillales</taxon>
        <taxon>Bacillaceae</taxon>
        <taxon>Paraliobacillus</taxon>
    </lineage>
</organism>
<dbReference type="CDD" id="cd00761">
    <property type="entry name" value="Glyco_tranf_GTA_type"/>
    <property type="match status" value="1"/>
</dbReference>
<evidence type="ECO:0000313" key="14">
    <source>
        <dbReference type="Proteomes" id="UP000618460"/>
    </source>
</evidence>
<keyword evidence="5" id="KW-0125">Carotenoid biosynthesis</keyword>
<dbReference type="PANTHER" id="PTHR43646">
    <property type="entry name" value="GLYCOSYLTRANSFERASE"/>
    <property type="match status" value="1"/>
</dbReference>
<name>A0A917WYC7_9BACI</name>
<dbReference type="AlphaFoldDB" id="A0A917WYC7"/>
<dbReference type="Pfam" id="PF00535">
    <property type="entry name" value="Glycos_transf_2"/>
    <property type="match status" value="1"/>
</dbReference>
<feature type="domain" description="Glycosyltransferase 2-like" evidence="12">
    <location>
        <begin position="43"/>
        <end position="213"/>
    </location>
</feature>
<sequence>MDAILLVIIITLIFQLLFVLWNIAAFPTLKKTADETAVQPRISVLIPARNEEKNIKACLDSVIKQTFAPYEIVVLNDHSTDQTASFVESFNTSEPPVRLVEGEDLPDGWVGKSFACQQLADHAQGDWFVFLDADARLENDALEKLIPLLHEQKSGIVSGFPRQIVRSWMEKLVVTMMQFVIICHLPIRYVQKAKSPKFAAAHGAFIVVERSSYLKVGGHAAIRTSLLDDMQLMKQFKSFGYPATLAKIDSIVYMRMYANARQVWLGYQKNLFAGINRSGFLFSSIFYYYSFLYLLPWFILLFGGNMFYVISAYGLGALTKIIIDLSNRVFTLASFLLPISVVLMLSIATDSLLRSYQKRGYEWKGRRYL</sequence>
<feature type="transmembrane region" description="Helical" evidence="11">
    <location>
        <begin position="295"/>
        <end position="317"/>
    </location>
</feature>
<feature type="transmembrane region" description="Helical" evidence="11">
    <location>
        <begin position="329"/>
        <end position="348"/>
    </location>
</feature>
<evidence type="ECO:0000256" key="2">
    <source>
        <dbReference type="ARBA" id="ARBA00022475"/>
    </source>
</evidence>
<dbReference type="InterPro" id="IPR029044">
    <property type="entry name" value="Nucleotide-diphossugar_trans"/>
</dbReference>
<dbReference type="GO" id="GO:0016757">
    <property type="term" value="F:glycosyltransferase activity"/>
    <property type="evidence" value="ECO:0007669"/>
    <property type="project" value="UniProtKB-KW"/>
</dbReference>
<proteinExistence type="inferred from homology"/>
<evidence type="ECO:0000256" key="8">
    <source>
        <dbReference type="ARBA" id="ARBA00037904"/>
    </source>
</evidence>
<dbReference type="Proteomes" id="UP000618460">
    <property type="component" value="Unassembled WGS sequence"/>
</dbReference>
<dbReference type="EMBL" id="BMLG01000024">
    <property type="protein sequence ID" value="GGM40758.1"/>
    <property type="molecule type" value="Genomic_DNA"/>
</dbReference>
<reference evidence="13" key="2">
    <citation type="submission" date="2020-09" db="EMBL/GenBank/DDBJ databases">
        <authorList>
            <person name="Sun Q."/>
            <person name="Zhou Y."/>
        </authorList>
    </citation>
    <scope>NUCLEOTIDE SEQUENCE</scope>
    <source>
        <strain evidence="13">CGMCC 1.6333</strain>
    </source>
</reference>
<evidence type="ECO:0000259" key="12">
    <source>
        <dbReference type="Pfam" id="PF00535"/>
    </source>
</evidence>
<evidence type="ECO:0000256" key="9">
    <source>
        <dbReference type="ARBA" id="ARBA00038120"/>
    </source>
</evidence>
<dbReference type="Gene3D" id="3.90.550.10">
    <property type="entry name" value="Spore Coat Polysaccharide Biosynthesis Protein SpsA, Chain A"/>
    <property type="match status" value="1"/>
</dbReference>
<evidence type="ECO:0000256" key="4">
    <source>
        <dbReference type="ARBA" id="ARBA00022679"/>
    </source>
</evidence>
<dbReference type="GO" id="GO:0005886">
    <property type="term" value="C:plasma membrane"/>
    <property type="evidence" value="ECO:0007669"/>
    <property type="project" value="UniProtKB-SubCell"/>
</dbReference>